<sequence>MWWHPENFSTRRAGLEARAAIMREIRHFFDSLGFTEVESPILQVCPVIDAHIRAFATDLRGVDGEVSRHLYLHTSPEFAMKKLLTAGMERIYQICHVFRNCEDTARHSPEFTMIEWYRTQADYTDIMDDCVGLLRAVARRLDIGKYRYKGFECDPFADFETLTVSEAFGRYAGFDLADYLADTDAFRQKVKAAGIRVADDDAWDDLFFRVMDTLIEPKLGMGRPTFLCDYPVAMASLSRPKEDDPRFAERFELYVCGVELANAFSELTDADVQRERYADEMAIKERLYGERYPLDEEFIKALEYGMPESGGIALGIDRLVMLAVNEDKIENILWCGKP</sequence>
<proteinExistence type="predicted"/>
<dbReference type="Pfam" id="PF00152">
    <property type="entry name" value="tRNA-synt_2"/>
    <property type="match status" value="1"/>
</dbReference>
<evidence type="ECO:0000313" key="7">
    <source>
        <dbReference type="Proteomes" id="UP000249557"/>
    </source>
</evidence>
<dbReference type="PANTHER" id="PTHR42918:SF6">
    <property type="entry name" value="ELONGATION FACTOR P--(R)-BETA-LYSINE LIGASE"/>
    <property type="match status" value="1"/>
</dbReference>
<name>A0A2W5BHD3_9BACT</name>
<accession>A0A2W5BHD3</accession>
<feature type="domain" description="Aminoacyl-transfer RNA synthetases class-II family profile" evidence="5">
    <location>
        <begin position="13"/>
        <end position="338"/>
    </location>
</feature>
<evidence type="ECO:0000256" key="2">
    <source>
        <dbReference type="ARBA" id="ARBA00022598"/>
    </source>
</evidence>
<dbReference type="EMBL" id="QFNK01000327">
    <property type="protein sequence ID" value="PZO80558.1"/>
    <property type="molecule type" value="Genomic_DNA"/>
</dbReference>
<evidence type="ECO:0000259" key="5">
    <source>
        <dbReference type="PROSITE" id="PS50862"/>
    </source>
</evidence>
<dbReference type="GO" id="GO:0005524">
    <property type="term" value="F:ATP binding"/>
    <property type="evidence" value="ECO:0007669"/>
    <property type="project" value="UniProtKB-KW"/>
</dbReference>
<evidence type="ECO:0000256" key="3">
    <source>
        <dbReference type="ARBA" id="ARBA00022741"/>
    </source>
</evidence>
<dbReference type="SUPFAM" id="SSF55681">
    <property type="entry name" value="Class II aaRS and biotin synthetases"/>
    <property type="match status" value="1"/>
</dbReference>
<dbReference type="Proteomes" id="UP000249557">
    <property type="component" value="Unassembled WGS sequence"/>
</dbReference>
<evidence type="ECO:0000256" key="4">
    <source>
        <dbReference type="ARBA" id="ARBA00022840"/>
    </source>
</evidence>
<dbReference type="PROSITE" id="PS50862">
    <property type="entry name" value="AA_TRNA_LIGASE_II"/>
    <property type="match status" value="1"/>
</dbReference>
<dbReference type="GO" id="GO:0005829">
    <property type="term" value="C:cytosol"/>
    <property type="evidence" value="ECO:0007669"/>
    <property type="project" value="TreeGrafter"/>
</dbReference>
<keyword evidence="2" id="KW-0436">Ligase</keyword>
<keyword evidence="4" id="KW-0067">ATP-binding</keyword>
<comment type="caution">
    <text evidence="6">The sequence shown here is derived from an EMBL/GenBank/DDBJ whole genome shotgun (WGS) entry which is preliminary data.</text>
</comment>
<protein>
    <submittedName>
        <fullName evidence="6">EF-P lysine aminoacylase GenX</fullName>
    </submittedName>
</protein>
<comment type="subunit">
    <text evidence="1">Homodimer.</text>
</comment>
<dbReference type="GO" id="GO:0004824">
    <property type="term" value="F:lysine-tRNA ligase activity"/>
    <property type="evidence" value="ECO:0007669"/>
    <property type="project" value="InterPro"/>
</dbReference>
<dbReference type="InterPro" id="IPR004525">
    <property type="entry name" value="EpmA"/>
</dbReference>
<evidence type="ECO:0000256" key="1">
    <source>
        <dbReference type="ARBA" id="ARBA00011738"/>
    </source>
</evidence>
<dbReference type="PRINTS" id="PR00982">
    <property type="entry name" value="TRNASYNTHLYS"/>
</dbReference>
<dbReference type="AlphaFoldDB" id="A0A2W5BHD3"/>
<dbReference type="PANTHER" id="PTHR42918">
    <property type="entry name" value="LYSYL-TRNA SYNTHETASE"/>
    <property type="match status" value="1"/>
</dbReference>
<dbReference type="FunFam" id="3.30.930.10:FF:000017">
    <property type="entry name" value="Elongation factor P--(R)-beta-lysine ligase"/>
    <property type="match status" value="1"/>
</dbReference>
<dbReference type="InterPro" id="IPR018149">
    <property type="entry name" value="Lys-tRNA-synth_II_C"/>
</dbReference>
<dbReference type="NCBIfam" id="TIGR00462">
    <property type="entry name" value="genX"/>
    <property type="match status" value="1"/>
</dbReference>
<keyword evidence="3" id="KW-0547">Nucleotide-binding</keyword>
<evidence type="ECO:0000313" key="6">
    <source>
        <dbReference type="EMBL" id="PZO80558.1"/>
    </source>
</evidence>
<dbReference type="InterPro" id="IPR006195">
    <property type="entry name" value="aa-tRNA-synth_II"/>
</dbReference>
<gene>
    <name evidence="6" type="ORF">DI626_11240</name>
</gene>
<organism evidence="6 7">
    <name type="scientific">Micavibrio aeruginosavorus</name>
    <dbReference type="NCBI Taxonomy" id="349221"/>
    <lineage>
        <taxon>Bacteria</taxon>
        <taxon>Pseudomonadati</taxon>
        <taxon>Bdellovibrionota</taxon>
        <taxon>Bdellovibrionia</taxon>
        <taxon>Bdellovibrionales</taxon>
        <taxon>Pseudobdellovibrionaceae</taxon>
        <taxon>Micavibrio</taxon>
    </lineage>
</organism>
<dbReference type="InterPro" id="IPR004364">
    <property type="entry name" value="Aa-tRNA-synt_II"/>
</dbReference>
<dbReference type="GO" id="GO:0006430">
    <property type="term" value="P:lysyl-tRNA aminoacylation"/>
    <property type="evidence" value="ECO:0007669"/>
    <property type="project" value="InterPro"/>
</dbReference>
<dbReference type="Gene3D" id="3.30.930.10">
    <property type="entry name" value="Bira Bifunctional Protein, Domain 2"/>
    <property type="match status" value="1"/>
</dbReference>
<dbReference type="GO" id="GO:0000049">
    <property type="term" value="F:tRNA binding"/>
    <property type="evidence" value="ECO:0007669"/>
    <property type="project" value="TreeGrafter"/>
</dbReference>
<dbReference type="NCBIfam" id="NF006828">
    <property type="entry name" value="PRK09350.1"/>
    <property type="match status" value="1"/>
</dbReference>
<reference evidence="6 7" key="1">
    <citation type="submission" date="2017-08" db="EMBL/GenBank/DDBJ databases">
        <title>Infants hospitalized years apart are colonized by the same room-sourced microbial strains.</title>
        <authorList>
            <person name="Brooks B."/>
            <person name="Olm M.R."/>
            <person name="Firek B.A."/>
            <person name="Baker R."/>
            <person name="Thomas B.C."/>
            <person name="Morowitz M.J."/>
            <person name="Banfield J.F."/>
        </authorList>
    </citation>
    <scope>NUCLEOTIDE SEQUENCE [LARGE SCALE GENOMIC DNA]</scope>
    <source>
        <strain evidence="6">S2_018_000_R2_104</strain>
    </source>
</reference>
<dbReference type="InterPro" id="IPR045864">
    <property type="entry name" value="aa-tRNA-synth_II/BPL/LPL"/>
</dbReference>